<dbReference type="EMBL" id="SHAG01000032">
    <property type="protein sequence ID" value="RZO75511.1"/>
    <property type="molecule type" value="Genomic_DNA"/>
</dbReference>
<sequence>MNSIVNKRYAEELAEEYKDEELRIAGSLWKAIRHEVSLRAEFEPIMSTFFHATVLNHDTLEGALSFLLASMLDSPVVSSMAIREIIEDAYQNEPSLIHAAEIDIKAIRNRDPACNSFSSPLLFFKGFHALQSHRVAHWLWSQERHSLGFYFQNQISTIFGVDIHPAATVGCGIMLDHATGLVIGETAVIEDDVSIMHGVTLGGTGKASGDRHPKVRCGVLIGANASIIGNVEVGQGAKVGAGSVVMESVSPHVTVAGVPAVIVGKPDGEAPAIDVDQSF</sequence>
<evidence type="ECO:0000256" key="6">
    <source>
        <dbReference type="ARBA" id="ARBA00022679"/>
    </source>
</evidence>
<comment type="caution">
    <text evidence="12">The sequence shown here is derived from an EMBL/GenBank/DDBJ whole genome shotgun (WGS) entry which is preliminary data.</text>
</comment>
<dbReference type="PANTHER" id="PTHR42811">
    <property type="entry name" value="SERINE ACETYLTRANSFERASE"/>
    <property type="match status" value="1"/>
</dbReference>
<dbReference type="EC" id="2.3.1.30" evidence="3"/>
<dbReference type="Gene3D" id="2.160.10.10">
    <property type="entry name" value="Hexapeptide repeat proteins"/>
    <property type="match status" value="1"/>
</dbReference>
<dbReference type="InterPro" id="IPR011004">
    <property type="entry name" value="Trimer_LpxA-like_sf"/>
</dbReference>
<dbReference type="Pfam" id="PF06426">
    <property type="entry name" value="SATase_N"/>
    <property type="match status" value="1"/>
</dbReference>
<dbReference type="NCBIfam" id="TIGR01172">
    <property type="entry name" value="cysE"/>
    <property type="match status" value="1"/>
</dbReference>
<evidence type="ECO:0000259" key="11">
    <source>
        <dbReference type="SMART" id="SM00971"/>
    </source>
</evidence>
<evidence type="ECO:0000256" key="10">
    <source>
        <dbReference type="ARBA" id="ARBA00049486"/>
    </source>
</evidence>
<evidence type="ECO:0000256" key="9">
    <source>
        <dbReference type="ARBA" id="ARBA00023315"/>
    </source>
</evidence>
<evidence type="ECO:0000313" key="12">
    <source>
        <dbReference type="EMBL" id="RZO75511.1"/>
    </source>
</evidence>
<dbReference type="PROSITE" id="PS00101">
    <property type="entry name" value="HEXAPEP_TRANSFERASES"/>
    <property type="match status" value="1"/>
</dbReference>
<keyword evidence="8" id="KW-0198">Cysteine biosynthesis</keyword>
<keyword evidence="9 12" id="KW-0012">Acyltransferase</keyword>
<dbReference type="NCBIfam" id="NF008349">
    <property type="entry name" value="PRK11132.1"/>
    <property type="match status" value="1"/>
</dbReference>
<dbReference type="FunFam" id="2.160.10.10:FF:000002">
    <property type="entry name" value="Serine acetyltransferase"/>
    <property type="match status" value="1"/>
</dbReference>
<gene>
    <name evidence="12" type="ORF">EVA68_06785</name>
</gene>
<dbReference type="NCBIfam" id="NF041874">
    <property type="entry name" value="EPS_EpsC"/>
    <property type="match status" value="1"/>
</dbReference>
<dbReference type="InterPro" id="IPR045304">
    <property type="entry name" value="LbH_SAT"/>
</dbReference>
<protein>
    <recommendedName>
        <fullName evidence="4">Serine acetyltransferase</fullName>
        <ecNumber evidence="3">2.3.1.30</ecNumber>
    </recommendedName>
</protein>
<name>A0A520RZ78_9GAMM</name>
<accession>A0A520RZ78</accession>
<dbReference type="InterPro" id="IPR001451">
    <property type="entry name" value="Hexapep"/>
</dbReference>
<dbReference type="UniPathway" id="UPA00136">
    <property type="reaction ID" value="UER00199"/>
</dbReference>
<comment type="similarity">
    <text evidence="2">Belongs to the transferase hexapeptide repeat family.</text>
</comment>
<evidence type="ECO:0000256" key="8">
    <source>
        <dbReference type="ARBA" id="ARBA00023192"/>
    </source>
</evidence>
<dbReference type="Gene3D" id="1.10.3130.10">
    <property type="entry name" value="serine acetyltransferase, domain 1"/>
    <property type="match status" value="1"/>
</dbReference>
<evidence type="ECO:0000256" key="4">
    <source>
        <dbReference type="ARBA" id="ARBA00018522"/>
    </source>
</evidence>
<dbReference type="Pfam" id="PF00132">
    <property type="entry name" value="Hexapep"/>
    <property type="match status" value="1"/>
</dbReference>
<organism evidence="12 13">
    <name type="scientific">OM182 bacterium</name>
    <dbReference type="NCBI Taxonomy" id="2510334"/>
    <lineage>
        <taxon>Bacteria</taxon>
        <taxon>Pseudomonadati</taxon>
        <taxon>Pseudomonadota</taxon>
        <taxon>Gammaproteobacteria</taxon>
        <taxon>OMG group</taxon>
        <taxon>OM182 clade</taxon>
    </lineage>
</organism>
<dbReference type="CDD" id="cd03354">
    <property type="entry name" value="LbH_SAT"/>
    <property type="match status" value="1"/>
</dbReference>
<dbReference type="SUPFAM" id="SSF51161">
    <property type="entry name" value="Trimeric LpxA-like enzymes"/>
    <property type="match status" value="1"/>
</dbReference>
<feature type="domain" description="Serine acetyltransferase N-terminal" evidence="11">
    <location>
        <begin position="28"/>
        <end position="132"/>
    </location>
</feature>
<dbReference type="InterPro" id="IPR010493">
    <property type="entry name" value="Ser_AcTrfase_N"/>
</dbReference>
<dbReference type="InterPro" id="IPR053376">
    <property type="entry name" value="Serine_acetyltransferase"/>
</dbReference>
<evidence type="ECO:0000256" key="1">
    <source>
        <dbReference type="ARBA" id="ARBA00004876"/>
    </source>
</evidence>
<dbReference type="GO" id="GO:0006535">
    <property type="term" value="P:cysteine biosynthetic process from serine"/>
    <property type="evidence" value="ECO:0007669"/>
    <property type="project" value="InterPro"/>
</dbReference>
<evidence type="ECO:0000256" key="2">
    <source>
        <dbReference type="ARBA" id="ARBA00007274"/>
    </source>
</evidence>
<dbReference type="InterPro" id="IPR042122">
    <property type="entry name" value="Ser_AcTrfase_N_sf"/>
</dbReference>
<dbReference type="AlphaFoldDB" id="A0A520RZ78"/>
<keyword evidence="6 12" id="KW-0808">Transferase</keyword>
<evidence type="ECO:0000256" key="7">
    <source>
        <dbReference type="ARBA" id="ARBA00022737"/>
    </source>
</evidence>
<dbReference type="GO" id="GO:0009001">
    <property type="term" value="F:serine O-acetyltransferase activity"/>
    <property type="evidence" value="ECO:0007669"/>
    <property type="project" value="UniProtKB-EC"/>
</dbReference>
<dbReference type="InterPro" id="IPR005881">
    <property type="entry name" value="Ser_O-AcTrfase"/>
</dbReference>
<keyword evidence="7" id="KW-0677">Repeat</keyword>
<dbReference type="SMART" id="SM00971">
    <property type="entry name" value="SATase_N"/>
    <property type="match status" value="1"/>
</dbReference>
<evidence type="ECO:0000256" key="5">
    <source>
        <dbReference type="ARBA" id="ARBA00022605"/>
    </source>
</evidence>
<comment type="pathway">
    <text evidence="1">Amino-acid biosynthesis; L-cysteine biosynthesis; L-cysteine from L-serine: step 1/2.</text>
</comment>
<dbReference type="InterPro" id="IPR018357">
    <property type="entry name" value="Hexapep_transf_CS"/>
</dbReference>
<dbReference type="Proteomes" id="UP000316199">
    <property type="component" value="Unassembled WGS sequence"/>
</dbReference>
<comment type="catalytic activity">
    <reaction evidence="10">
        <text>L-serine + acetyl-CoA = O-acetyl-L-serine + CoA</text>
        <dbReference type="Rhea" id="RHEA:24560"/>
        <dbReference type="ChEBI" id="CHEBI:33384"/>
        <dbReference type="ChEBI" id="CHEBI:57287"/>
        <dbReference type="ChEBI" id="CHEBI:57288"/>
        <dbReference type="ChEBI" id="CHEBI:58340"/>
        <dbReference type="EC" id="2.3.1.30"/>
    </reaction>
</comment>
<dbReference type="GO" id="GO:0005737">
    <property type="term" value="C:cytoplasm"/>
    <property type="evidence" value="ECO:0007669"/>
    <property type="project" value="InterPro"/>
</dbReference>
<keyword evidence="5" id="KW-0028">Amino-acid biosynthesis</keyword>
<evidence type="ECO:0000256" key="3">
    <source>
        <dbReference type="ARBA" id="ARBA00013266"/>
    </source>
</evidence>
<proteinExistence type="inferred from homology"/>
<evidence type="ECO:0000313" key="13">
    <source>
        <dbReference type="Proteomes" id="UP000316199"/>
    </source>
</evidence>
<reference evidence="12 13" key="1">
    <citation type="submission" date="2019-02" db="EMBL/GenBank/DDBJ databases">
        <title>Prokaryotic population dynamics and viral predation in marine succession experiment using metagenomics: the confinement effect.</title>
        <authorList>
            <person name="Haro-Moreno J.M."/>
            <person name="Rodriguez-Valera F."/>
            <person name="Lopez-Perez M."/>
        </authorList>
    </citation>
    <scope>NUCLEOTIDE SEQUENCE [LARGE SCALE GENOMIC DNA]</scope>
    <source>
        <strain evidence="12">MED-G157</strain>
    </source>
</reference>